<feature type="transmembrane region" description="Helical" evidence="7">
    <location>
        <begin position="403"/>
        <end position="427"/>
    </location>
</feature>
<evidence type="ECO:0000256" key="3">
    <source>
        <dbReference type="ARBA" id="ARBA00022692"/>
    </source>
</evidence>
<dbReference type="Proteomes" id="UP000199387">
    <property type="component" value="Unassembled WGS sequence"/>
</dbReference>
<dbReference type="NCBIfam" id="NF007790">
    <property type="entry name" value="PRK10484.1"/>
    <property type="match status" value="1"/>
</dbReference>
<dbReference type="GO" id="GO:0005886">
    <property type="term" value="C:plasma membrane"/>
    <property type="evidence" value="ECO:0007669"/>
    <property type="project" value="TreeGrafter"/>
</dbReference>
<accession>A0A1G6ITI6</accession>
<evidence type="ECO:0000256" key="6">
    <source>
        <dbReference type="RuleBase" id="RU362091"/>
    </source>
</evidence>
<protein>
    <submittedName>
        <fullName evidence="8">Solute:Na+ symporter, SSS family</fullName>
    </submittedName>
</protein>
<dbReference type="STRING" id="1236220.SAMN04488112_10342"/>
<keyword evidence="3 7" id="KW-0812">Transmembrane</keyword>
<dbReference type="EMBL" id="FMZA01000003">
    <property type="protein sequence ID" value="SDC09741.1"/>
    <property type="molecule type" value="Genomic_DNA"/>
</dbReference>
<feature type="transmembrane region" description="Helical" evidence="7">
    <location>
        <begin position="503"/>
        <end position="522"/>
    </location>
</feature>
<dbReference type="Gene3D" id="1.20.1730.10">
    <property type="entry name" value="Sodium/glucose cotransporter"/>
    <property type="match status" value="1"/>
</dbReference>
<feature type="transmembrane region" description="Helical" evidence="7">
    <location>
        <begin position="35"/>
        <end position="56"/>
    </location>
</feature>
<feature type="transmembrane region" description="Helical" evidence="7">
    <location>
        <begin position="282"/>
        <end position="307"/>
    </location>
</feature>
<dbReference type="OrthoDB" id="9814523at2"/>
<sequence length="529" mass="57727">MTLFTVISFLFFTGLVAFLSYILTRKDNLHTSEGYFLAGRSLGAWVIAGSLMLTNLSTEQLMGLNAQGYEFDMSVMGWEVGTTIALILVAIFLLPRYLKGGIKTIPDFLEERFDTGTKQIVTILFLFGYILNLLPPVLYSGAVAINGIFHVPEALGISSTAALWLTVWAIGVIGSIYAIFGGLKAVAISDTLNGIGLLIAGLMVPILGLTVLGGGSIVDGFHEIIKHSPEKLNSIGSPSDPVPFSTFFTGLLLVNLFYWGTAQHIIQRALAAKSLKEGQKGLIIAAFLKLLGPFFLIIPGIIAFNMFGPDLEPMKAYPMLIREVMPAPLAGFFAAALFGAVLSTFNSVLNSSVTLFVLNIYKPYFNPSASDREIVARGKVIGSFLAVFAMLVAPLLASVPQSFFQYMQIVNGFYNVPILTIIVIGYLTKRVPAIAAKIALVLFITIYGYTQLFMDGEIYFLHILGILFLLCSGLMLLIGKIWPRQTDYQLQDRQVLPLTRWKLLYPMSIAATALMITLYLLFSKAGIGT</sequence>
<feature type="transmembrane region" description="Helical" evidence="7">
    <location>
        <begin position="458"/>
        <end position="482"/>
    </location>
</feature>
<keyword evidence="5 7" id="KW-0472">Membrane</keyword>
<evidence type="ECO:0000256" key="5">
    <source>
        <dbReference type="ARBA" id="ARBA00023136"/>
    </source>
</evidence>
<evidence type="ECO:0000313" key="8">
    <source>
        <dbReference type="EMBL" id="SDC09741.1"/>
    </source>
</evidence>
<dbReference type="AlphaFoldDB" id="A0A1G6ITI6"/>
<dbReference type="PROSITE" id="PS50283">
    <property type="entry name" value="NA_SOLUT_SYMP_3"/>
    <property type="match status" value="1"/>
</dbReference>
<dbReference type="PANTHER" id="PTHR11819:SF195">
    <property type="entry name" value="SODIUM_GLUCOSE COTRANSPORTER 4"/>
    <property type="match status" value="1"/>
</dbReference>
<feature type="transmembrane region" description="Helical" evidence="7">
    <location>
        <begin position="119"/>
        <end position="149"/>
    </location>
</feature>
<gene>
    <name evidence="8" type="ORF">SAMN04488112_10342</name>
</gene>
<comment type="similarity">
    <text evidence="2 6">Belongs to the sodium:solute symporter (SSF) (TC 2.A.21) family.</text>
</comment>
<feature type="transmembrane region" description="Helical" evidence="7">
    <location>
        <begin position="6"/>
        <end position="23"/>
    </location>
</feature>
<feature type="transmembrane region" description="Helical" evidence="7">
    <location>
        <begin position="195"/>
        <end position="222"/>
    </location>
</feature>
<feature type="transmembrane region" description="Helical" evidence="7">
    <location>
        <begin position="327"/>
        <end position="360"/>
    </location>
</feature>
<keyword evidence="4 7" id="KW-1133">Transmembrane helix</keyword>
<reference evidence="8 9" key="1">
    <citation type="submission" date="2016-10" db="EMBL/GenBank/DDBJ databases">
        <authorList>
            <person name="de Groot N.N."/>
        </authorList>
    </citation>
    <scope>NUCLEOTIDE SEQUENCE [LARGE SCALE GENOMIC DNA]</scope>
    <source>
        <strain evidence="8 9">DSM 45514</strain>
    </source>
</reference>
<proteinExistence type="inferred from homology"/>
<feature type="transmembrane region" description="Helical" evidence="7">
    <location>
        <begin position="161"/>
        <end position="183"/>
    </location>
</feature>
<dbReference type="NCBIfam" id="TIGR00813">
    <property type="entry name" value="sss"/>
    <property type="match status" value="1"/>
</dbReference>
<evidence type="ECO:0000256" key="1">
    <source>
        <dbReference type="ARBA" id="ARBA00004141"/>
    </source>
</evidence>
<keyword evidence="9" id="KW-1185">Reference proteome</keyword>
<evidence type="ECO:0000256" key="4">
    <source>
        <dbReference type="ARBA" id="ARBA00022989"/>
    </source>
</evidence>
<feature type="transmembrane region" description="Helical" evidence="7">
    <location>
        <begin position="76"/>
        <end position="98"/>
    </location>
</feature>
<feature type="transmembrane region" description="Helical" evidence="7">
    <location>
        <begin position="434"/>
        <end position="452"/>
    </location>
</feature>
<dbReference type="CDD" id="cd10328">
    <property type="entry name" value="SLC5sbd_YidK"/>
    <property type="match status" value="1"/>
</dbReference>
<feature type="transmembrane region" description="Helical" evidence="7">
    <location>
        <begin position="242"/>
        <end position="261"/>
    </location>
</feature>
<dbReference type="GO" id="GO:0005412">
    <property type="term" value="F:D-glucose:sodium symporter activity"/>
    <property type="evidence" value="ECO:0007669"/>
    <property type="project" value="TreeGrafter"/>
</dbReference>
<dbReference type="InterPro" id="IPR038377">
    <property type="entry name" value="Na/Glc_symporter_sf"/>
</dbReference>
<evidence type="ECO:0000313" key="9">
    <source>
        <dbReference type="Proteomes" id="UP000199387"/>
    </source>
</evidence>
<name>A0A1G6ITI6_9BACL</name>
<comment type="subcellular location">
    <subcellularLocation>
        <location evidence="1">Membrane</location>
        <topology evidence="1">Multi-pass membrane protein</topology>
    </subcellularLocation>
</comment>
<feature type="transmembrane region" description="Helical" evidence="7">
    <location>
        <begin position="380"/>
        <end position="397"/>
    </location>
</feature>
<organism evidence="8 9">
    <name type="scientific">Melghirimyces thermohalophilus</name>
    <dbReference type="NCBI Taxonomy" id="1236220"/>
    <lineage>
        <taxon>Bacteria</taxon>
        <taxon>Bacillati</taxon>
        <taxon>Bacillota</taxon>
        <taxon>Bacilli</taxon>
        <taxon>Bacillales</taxon>
        <taxon>Thermoactinomycetaceae</taxon>
        <taxon>Melghirimyces</taxon>
    </lineage>
</organism>
<dbReference type="PANTHER" id="PTHR11819">
    <property type="entry name" value="SOLUTE CARRIER FAMILY 5"/>
    <property type="match status" value="1"/>
</dbReference>
<dbReference type="RefSeq" id="WP_091566419.1">
    <property type="nucleotide sequence ID" value="NZ_FMZA01000003.1"/>
</dbReference>
<dbReference type="Pfam" id="PF00474">
    <property type="entry name" value="SSF"/>
    <property type="match status" value="1"/>
</dbReference>
<dbReference type="InterPro" id="IPR001734">
    <property type="entry name" value="Na/solute_symporter"/>
</dbReference>
<evidence type="ECO:0000256" key="7">
    <source>
        <dbReference type="SAM" id="Phobius"/>
    </source>
</evidence>
<evidence type="ECO:0000256" key="2">
    <source>
        <dbReference type="ARBA" id="ARBA00006434"/>
    </source>
</evidence>